<organism evidence="1">
    <name type="scientific">Aegilops tauschii</name>
    <name type="common">Tausch's goatgrass</name>
    <name type="synonym">Aegilops squarrosa</name>
    <dbReference type="NCBI Taxonomy" id="37682"/>
    <lineage>
        <taxon>Eukaryota</taxon>
        <taxon>Viridiplantae</taxon>
        <taxon>Streptophyta</taxon>
        <taxon>Embryophyta</taxon>
        <taxon>Tracheophyta</taxon>
        <taxon>Spermatophyta</taxon>
        <taxon>Magnoliopsida</taxon>
        <taxon>Liliopsida</taxon>
        <taxon>Poales</taxon>
        <taxon>Poaceae</taxon>
        <taxon>BOP clade</taxon>
        <taxon>Pooideae</taxon>
        <taxon>Triticodae</taxon>
        <taxon>Triticeae</taxon>
        <taxon>Triticinae</taxon>
        <taxon>Aegilops</taxon>
    </lineage>
</organism>
<dbReference type="Pfam" id="PF07762">
    <property type="entry name" value="DUF1618"/>
    <property type="match status" value="1"/>
</dbReference>
<reference evidence="1" key="1">
    <citation type="submission" date="2015-06" db="UniProtKB">
        <authorList>
            <consortium name="EnsemblPlants"/>
        </authorList>
    </citation>
    <scope>IDENTIFICATION</scope>
</reference>
<dbReference type="AlphaFoldDB" id="N1R0S1"/>
<name>N1R0S1_AEGTA</name>
<dbReference type="PANTHER" id="PTHR33074:SF50">
    <property type="entry name" value="DUF1618 DOMAIN-CONTAINING PROTEIN"/>
    <property type="match status" value="1"/>
</dbReference>
<dbReference type="InterPro" id="IPR011676">
    <property type="entry name" value="DUF1618"/>
</dbReference>
<dbReference type="EnsemblPlants" id="EMT17462">
    <property type="protein sequence ID" value="EMT17462"/>
    <property type="gene ID" value="F775_21279"/>
</dbReference>
<protein>
    <submittedName>
        <fullName evidence="1">Uncharacterized protein</fullName>
    </submittedName>
</protein>
<evidence type="ECO:0000313" key="1">
    <source>
        <dbReference type="EnsemblPlants" id="EMT17462"/>
    </source>
</evidence>
<sequence length="349" mass="39173">MQLMFPLEPKILTTETNGGLVILRAVVGNNPSDSVLLSKREYFVYDPRAAKLDHLPHPGRQHEFDEYTLAIVRKCSQHCQRTSTTTTTHQDSRASLQEHHCDCTYVVAAQAISFTSPETSHLCMYHSDTKTWSKKPVMLNSYPHCHATSKTLTIGGDKGTVAWIDLWQSIIFCDILDEQPKLRCLELPKRIMPKNKMGHGDPRSIGDIAAVATLKPPIIGRPSHAWSISISSFSREDWTRDHHMRSTRIPPPSSLHQLMVDAGIKAAHPTLSTLHVGLPNISLQNDDIVYFLAKIDYCDRHRTAWVLGVDMRNETVKEVCPFDSKRTLGLGRGYDASRISAYLEPALGN</sequence>
<dbReference type="PANTHER" id="PTHR33074">
    <property type="entry name" value="EXPRESSED PROTEIN-RELATED"/>
    <property type="match status" value="1"/>
</dbReference>
<dbReference type="ExpressionAtlas" id="N1R0S1">
    <property type="expression patterns" value="baseline"/>
</dbReference>
<accession>N1R0S1</accession>
<proteinExistence type="predicted"/>